<evidence type="ECO:0000313" key="8">
    <source>
        <dbReference type="Proteomes" id="UP000251314"/>
    </source>
</evidence>
<sequence>MDQDDEVPTDNQYRGLNDKLEQKHGRRNVANHRSSVYEVVYAEEGSSGVAEFGLSSYD</sequence>
<dbReference type="Proteomes" id="UP000697107">
    <property type="component" value="Unassembled WGS sequence"/>
</dbReference>
<evidence type="ECO:0000313" key="4">
    <source>
        <dbReference type="EMBL" id="KAG2939986.1"/>
    </source>
</evidence>
<dbReference type="OrthoDB" id="10362280at2759"/>
<gene>
    <name evidence="7" type="ORF">PC110_g6254</name>
    <name evidence="2" type="ORF">PC113_g24074</name>
    <name evidence="3" type="ORF">PC115_g9931</name>
    <name evidence="4" type="ORF">PC117_g10712</name>
    <name evidence="5" type="ORF">PC118_g24363</name>
    <name evidence="6" type="ORF">PC129_g19306</name>
</gene>
<protein>
    <submittedName>
        <fullName evidence="7">Uncharacterized protein</fullName>
    </submittedName>
</protein>
<dbReference type="Proteomes" id="UP000736787">
    <property type="component" value="Unassembled WGS sequence"/>
</dbReference>
<dbReference type="EMBL" id="RCMV01001225">
    <property type="protein sequence ID" value="KAG3209681.1"/>
    <property type="molecule type" value="Genomic_DNA"/>
</dbReference>
<dbReference type="Proteomes" id="UP000774804">
    <property type="component" value="Unassembled WGS sequence"/>
</dbReference>
<keyword evidence="8" id="KW-1185">Reference proteome</keyword>
<dbReference type="EMBL" id="RCMI01000284">
    <property type="protein sequence ID" value="KAG2919977.1"/>
    <property type="molecule type" value="Genomic_DNA"/>
</dbReference>
<evidence type="ECO:0000313" key="7">
    <source>
        <dbReference type="EMBL" id="RAW37489.1"/>
    </source>
</evidence>
<dbReference type="Proteomes" id="UP000735874">
    <property type="component" value="Unassembled WGS sequence"/>
</dbReference>
<reference evidence="7 8" key="1">
    <citation type="submission" date="2018-01" db="EMBL/GenBank/DDBJ databases">
        <title>Draft genome of the strawberry crown rot pathogen Phytophthora cactorum.</title>
        <authorList>
            <person name="Armitage A.D."/>
            <person name="Lysoe E."/>
            <person name="Nellist C.F."/>
            <person name="Harrison R.J."/>
            <person name="Brurberg M.B."/>
        </authorList>
    </citation>
    <scope>NUCLEOTIDE SEQUENCE [LARGE SCALE GENOMIC DNA]</scope>
    <source>
        <strain evidence="7 8">10300</strain>
    </source>
</reference>
<dbReference type="EMBL" id="MJFZ01000111">
    <property type="protein sequence ID" value="RAW37489.1"/>
    <property type="molecule type" value="Genomic_DNA"/>
</dbReference>
<evidence type="ECO:0000313" key="2">
    <source>
        <dbReference type="EMBL" id="KAG2807110.1"/>
    </source>
</evidence>
<dbReference type="VEuPathDB" id="FungiDB:PC110_g6254"/>
<dbReference type="EMBL" id="RCMG01002715">
    <property type="protein sequence ID" value="KAG2807110.1"/>
    <property type="molecule type" value="Genomic_DNA"/>
</dbReference>
<organism evidence="7 8">
    <name type="scientific">Phytophthora cactorum</name>
    <dbReference type="NCBI Taxonomy" id="29920"/>
    <lineage>
        <taxon>Eukaryota</taxon>
        <taxon>Sar</taxon>
        <taxon>Stramenopiles</taxon>
        <taxon>Oomycota</taxon>
        <taxon>Peronosporomycetes</taxon>
        <taxon>Peronosporales</taxon>
        <taxon>Peronosporaceae</taxon>
        <taxon>Phytophthora</taxon>
    </lineage>
</organism>
<reference evidence="2" key="2">
    <citation type="submission" date="2018-10" db="EMBL/GenBank/DDBJ databases">
        <title>Effector identification in a new, highly contiguous assembly of the strawberry crown rot pathogen Phytophthora cactorum.</title>
        <authorList>
            <person name="Armitage A.D."/>
            <person name="Nellist C.F."/>
            <person name="Bates H."/>
            <person name="Vickerstaff R.J."/>
            <person name="Harrison R.J."/>
        </authorList>
    </citation>
    <scope>NUCLEOTIDE SEQUENCE</scope>
    <source>
        <strain evidence="2">15-7</strain>
        <strain evidence="3">4032</strain>
        <strain evidence="4">4040</strain>
        <strain evidence="5">P415</strain>
        <strain evidence="6">P421</strain>
    </source>
</reference>
<dbReference type="EMBL" id="RCML01002940">
    <property type="protein sequence ID" value="KAG2956678.1"/>
    <property type="molecule type" value="Genomic_DNA"/>
</dbReference>
<dbReference type="Proteomes" id="UP000251314">
    <property type="component" value="Unassembled WGS sequence"/>
</dbReference>
<evidence type="ECO:0000313" key="5">
    <source>
        <dbReference type="EMBL" id="KAG2956678.1"/>
    </source>
</evidence>
<feature type="region of interest" description="Disordered" evidence="1">
    <location>
        <begin position="1"/>
        <end position="33"/>
    </location>
</feature>
<dbReference type="EMBL" id="RCMK01000265">
    <property type="protein sequence ID" value="KAG2939986.1"/>
    <property type="molecule type" value="Genomic_DNA"/>
</dbReference>
<evidence type="ECO:0000256" key="1">
    <source>
        <dbReference type="SAM" id="MobiDB-lite"/>
    </source>
</evidence>
<comment type="caution">
    <text evidence="7">The sequence shown here is derived from an EMBL/GenBank/DDBJ whole genome shotgun (WGS) entry which is preliminary data.</text>
</comment>
<proteinExistence type="predicted"/>
<dbReference type="AlphaFoldDB" id="A0A329SL83"/>
<evidence type="ECO:0000313" key="3">
    <source>
        <dbReference type="EMBL" id="KAG2919977.1"/>
    </source>
</evidence>
<evidence type="ECO:0000313" key="6">
    <source>
        <dbReference type="EMBL" id="KAG3209681.1"/>
    </source>
</evidence>
<name>A0A329SL83_9STRA</name>
<accession>A0A329SL83</accession>
<dbReference type="Proteomes" id="UP000760860">
    <property type="component" value="Unassembled WGS sequence"/>
</dbReference>